<dbReference type="GO" id="GO:0005524">
    <property type="term" value="F:ATP binding"/>
    <property type="evidence" value="ECO:0007669"/>
    <property type="project" value="UniProtKB-KW"/>
</dbReference>
<comment type="catalytic activity">
    <reaction evidence="7">
        <text>nicotinate beta-D-ribonucleotide + ATP + H(+) = deamido-NAD(+) + diphosphate</text>
        <dbReference type="Rhea" id="RHEA:22860"/>
        <dbReference type="ChEBI" id="CHEBI:15378"/>
        <dbReference type="ChEBI" id="CHEBI:30616"/>
        <dbReference type="ChEBI" id="CHEBI:33019"/>
        <dbReference type="ChEBI" id="CHEBI:57502"/>
        <dbReference type="ChEBI" id="CHEBI:58437"/>
        <dbReference type="EC" id="2.7.7.18"/>
    </reaction>
</comment>
<dbReference type="NCBIfam" id="NF000840">
    <property type="entry name" value="PRK00071.1-3"/>
    <property type="match status" value="1"/>
</dbReference>
<dbReference type="GO" id="GO:0004515">
    <property type="term" value="F:nicotinate-nucleotide adenylyltransferase activity"/>
    <property type="evidence" value="ECO:0007669"/>
    <property type="project" value="UniProtKB-EC"/>
</dbReference>
<dbReference type="AlphaFoldDB" id="A0AA35QUK9"/>
<dbReference type="InterPro" id="IPR004821">
    <property type="entry name" value="Cyt_trans-like"/>
</dbReference>
<evidence type="ECO:0000256" key="2">
    <source>
        <dbReference type="ARBA" id="ARBA00022679"/>
    </source>
</evidence>
<proteinExistence type="inferred from homology"/>
<evidence type="ECO:0000256" key="4">
    <source>
        <dbReference type="ARBA" id="ARBA00022741"/>
    </source>
</evidence>
<dbReference type="HAMAP" id="MF_00244">
    <property type="entry name" value="NaMN_adenylyltr"/>
    <property type="match status" value="1"/>
</dbReference>
<name>A0AA35QUK9_GEOBA</name>
<dbReference type="InterPro" id="IPR005248">
    <property type="entry name" value="NadD/NMNAT"/>
</dbReference>
<comment type="caution">
    <text evidence="9">The sequence shown here is derived from an EMBL/GenBank/DDBJ whole genome shotgun (WGS) entry which is preliminary data.</text>
</comment>
<dbReference type="SUPFAM" id="SSF52374">
    <property type="entry name" value="Nucleotidylyl transferase"/>
    <property type="match status" value="1"/>
</dbReference>
<keyword evidence="5 7" id="KW-0067">ATP-binding</keyword>
<keyword evidence="3 7" id="KW-0548">Nucleotidyltransferase</keyword>
<dbReference type="NCBIfam" id="TIGR00125">
    <property type="entry name" value="cyt_tran_rel"/>
    <property type="match status" value="1"/>
</dbReference>
<keyword evidence="4 7" id="KW-0547">Nucleotide-binding</keyword>
<comment type="catalytic activity">
    <reaction evidence="7">
        <text>beta-nicotinamide D-ribonucleotide + ATP + H(+) = diphosphate + NAD(+)</text>
        <dbReference type="Rhea" id="RHEA:21360"/>
        <dbReference type="ChEBI" id="CHEBI:14649"/>
        <dbReference type="ChEBI" id="CHEBI:15378"/>
        <dbReference type="ChEBI" id="CHEBI:30616"/>
        <dbReference type="ChEBI" id="CHEBI:33019"/>
        <dbReference type="ChEBI" id="CHEBI:57540"/>
        <dbReference type="EC" id="2.7.7.1"/>
    </reaction>
</comment>
<protein>
    <recommendedName>
        <fullName evidence="7">Nicotinamide-nucleotide adenylyltransferase</fullName>
        <ecNumber evidence="7">2.7.7.1</ecNumber>
        <ecNumber evidence="7">2.7.7.18</ecNumber>
    </recommendedName>
</protein>
<keyword evidence="10" id="KW-1185">Reference proteome</keyword>
<evidence type="ECO:0000256" key="6">
    <source>
        <dbReference type="ARBA" id="ARBA00023027"/>
    </source>
</evidence>
<feature type="domain" description="Cytidyltransferase-like" evidence="8">
    <location>
        <begin position="7"/>
        <end position="176"/>
    </location>
</feature>
<dbReference type="EC" id="2.7.7.18" evidence="7"/>
<evidence type="ECO:0000256" key="3">
    <source>
        <dbReference type="ARBA" id="ARBA00022695"/>
    </source>
</evidence>
<dbReference type="NCBIfam" id="TIGR00482">
    <property type="entry name" value="nicotinate (nicotinamide) nucleotide adenylyltransferase"/>
    <property type="match status" value="1"/>
</dbReference>
<accession>A0AA35QUK9</accession>
<reference evidence="9" key="1">
    <citation type="submission" date="2023-03" db="EMBL/GenBank/DDBJ databases">
        <authorList>
            <person name="Steffen K."/>
            <person name="Cardenas P."/>
        </authorList>
    </citation>
    <scope>NUCLEOTIDE SEQUENCE</scope>
</reference>
<dbReference type="EC" id="2.7.7.1" evidence="7"/>
<dbReference type="Pfam" id="PF01467">
    <property type="entry name" value="CTP_transf_like"/>
    <property type="match status" value="1"/>
</dbReference>
<comment type="similarity">
    <text evidence="7">Belongs to the eukaryotic NMN adenylyltransferase family.</text>
</comment>
<dbReference type="PANTHER" id="PTHR39321">
    <property type="entry name" value="NICOTINATE-NUCLEOTIDE ADENYLYLTRANSFERASE-RELATED"/>
    <property type="match status" value="1"/>
</dbReference>
<evidence type="ECO:0000313" key="10">
    <source>
        <dbReference type="Proteomes" id="UP001174909"/>
    </source>
</evidence>
<evidence type="ECO:0000259" key="8">
    <source>
        <dbReference type="Pfam" id="PF01467"/>
    </source>
</evidence>
<keyword evidence="6 7" id="KW-0520">NAD</keyword>
<sequence>MPRRIGILGGTFDPPHLGHLLIAETARVALDLESVMFLPAGEPWLKSGQRITPAEHRLRMVQLAVADNPDFCVSDCEIRRSGPSYTVDTLRELRDGFPLDTELYFIVGSDLLDQFHRWKEPEAILELCSLAVIERPGGPEEGVAALRGRFPDALDAGAVVPVAGPRVDFSASELRRVLAAGQSTRYQIPDAVAAYIAQYELYKAGD</sequence>
<keyword evidence="2 7" id="KW-0808">Transferase</keyword>
<evidence type="ECO:0000256" key="7">
    <source>
        <dbReference type="RuleBase" id="RU362021"/>
    </source>
</evidence>
<dbReference type="InterPro" id="IPR014729">
    <property type="entry name" value="Rossmann-like_a/b/a_fold"/>
</dbReference>
<keyword evidence="1 7" id="KW-0662">Pyridine nucleotide biosynthesis</keyword>
<gene>
    <name evidence="9" type="ORF">GBAR_LOCUS1092</name>
</gene>
<comment type="pathway">
    <text evidence="7">Cofactor biosynthesis; NAD(+) biosynthesis; NAD(+) from nicotinamide D-ribonucleotide: step 1/1.</text>
</comment>
<organism evidence="9 10">
    <name type="scientific">Geodia barretti</name>
    <name type="common">Barrett's horny sponge</name>
    <dbReference type="NCBI Taxonomy" id="519541"/>
    <lineage>
        <taxon>Eukaryota</taxon>
        <taxon>Metazoa</taxon>
        <taxon>Porifera</taxon>
        <taxon>Demospongiae</taxon>
        <taxon>Heteroscleromorpha</taxon>
        <taxon>Tetractinellida</taxon>
        <taxon>Astrophorina</taxon>
        <taxon>Geodiidae</taxon>
        <taxon>Geodia</taxon>
    </lineage>
</organism>
<evidence type="ECO:0000256" key="1">
    <source>
        <dbReference type="ARBA" id="ARBA00022642"/>
    </source>
</evidence>
<dbReference type="PANTHER" id="PTHR39321:SF3">
    <property type="entry name" value="PHOSPHOPANTETHEINE ADENYLYLTRANSFERASE"/>
    <property type="match status" value="1"/>
</dbReference>
<evidence type="ECO:0000256" key="5">
    <source>
        <dbReference type="ARBA" id="ARBA00022840"/>
    </source>
</evidence>
<dbReference type="Proteomes" id="UP001174909">
    <property type="component" value="Unassembled WGS sequence"/>
</dbReference>
<dbReference type="Gene3D" id="3.40.50.620">
    <property type="entry name" value="HUPs"/>
    <property type="match status" value="1"/>
</dbReference>
<dbReference type="GO" id="GO:0000309">
    <property type="term" value="F:nicotinamide-nucleotide adenylyltransferase activity"/>
    <property type="evidence" value="ECO:0007669"/>
    <property type="project" value="UniProtKB-EC"/>
</dbReference>
<dbReference type="EMBL" id="CASHTH010000157">
    <property type="protein sequence ID" value="CAI7992719.1"/>
    <property type="molecule type" value="Genomic_DNA"/>
</dbReference>
<evidence type="ECO:0000313" key="9">
    <source>
        <dbReference type="EMBL" id="CAI7992719.1"/>
    </source>
</evidence>
<dbReference type="CDD" id="cd02165">
    <property type="entry name" value="NMNAT"/>
    <property type="match status" value="1"/>
</dbReference>
<dbReference type="GO" id="GO:0009435">
    <property type="term" value="P:NAD+ biosynthetic process"/>
    <property type="evidence" value="ECO:0007669"/>
    <property type="project" value="InterPro"/>
</dbReference>